<evidence type="ECO:0000313" key="2">
    <source>
        <dbReference type="Proteomes" id="UP000199075"/>
    </source>
</evidence>
<gene>
    <name evidence="1" type="ORF">SAMN04487957_101150</name>
</gene>
<protein>
    <submittedName>
        <fullName evidence="1">Uncharacterized protein</fullName>
    </submittedName>
</protein>
<sequence>MYQHHDRGADRLPRYLVAVCELRFHQYVTGTKGTIENCLAELLGNRIHD</sequence>
<dbReference type="AlphaFoldDB" id="A0A1H0CTS9"/>
<accession>A0A1H0CTS9</accession>
<dbReference type="EMBL" id="FNIV01000001">
    <property type="protein sequence ID" value="SDN61286.1"/>
    <property type="molecule type" value="Genomic_DNA"/>
</dbReference>
<proteinExistence type="predicted"/>
<organism evidence="1 2">
    <name type="scientific">Halomonas shengliensis</name>
    <dbReference type="NCBI Taxonomy" id="419597"/>
    <lineage>
        <taxon>Bacteria</taxon>
        <taxon>Pseudomonadati</taxon>
        <taxon>Pseudomonadota</taxon>
        <taxon>Gammaproteobacteria</taxon>
        <taxon>Oceanospirillales</taxon>
        <taxon>Halomonadaceae</taxon>
        <taxon>Halomonas</taxon>
    </lineage>
</organism>
<keyword evidence="2" id="KW-1185">Reference proteome</keyword>
<dbReference type="Proteomes" id="UP000199075">
    <property type="component" value="Unassembled WGS sequence"/>
</dbReference>
<reference evidence="2" key="1">
    <citation type="submission" date="2016-10" db="EMBL/GenBank/DDBJ databases">
        <authorList>
            <person name="Varghese N."/>
            <person name="Submissions S."/>
        </authorList>
    </citation>
    <scope>NUCLEOTIDE SEQUENCE [LARGE SCALE GENOMIC DNA]</scope>
    <source>
        <strain evidence="2">CGMCC 1.6444</strain>
    </source>
</reference>
<name>A0A1H0CTS9_9GAMM</name>
<evidence type="ECO:0000313" key="1">
    <source>
        <dbReference type="EMBL" id="SDN61286.1"/>
    </source>
</evidence>